<reference evidence="6" key="3">
    <citation type="submission" date="2016-11" db="EMBL/GenBank/DDBJ databases">
        <authorList>
            <person name="Varghese N."/>
            <person name="Submissions S."/>
        </authorList>
    </citation>
    <scope>NUCLEOTIDE SEQUENCE [LARGE SCALE GENOMIC DNA]</scope>
    <source>
        <strain evidence="6">DX253</strain>
    </source>
</reference>
<dbReference type="RefSeq" id="WP_007978160.1">
    <property type="nucleotide sequence ID" value="NZ_AEMG01000005.1"/>
</dbReference>
<name>E7QR88_HALPU</name>
<dbReference type="Proteomes" id="UP000003751">
    <property type="component" value="Unassembled WGS sequence"/>
</dbReference>
<gene>
    <name evidence="4" type="ORF">SAMN05444342_3125</name>
    <name evidence="3" type="ORF">ZOD2009_06554</name>
</gene>
<dbReference type="eggNOG" id="arCOG06437">
    <property type="taxonomic scope" value="Archaea"/>
</dbReference>
<keyword evidence="2" id="KW-0472">Membrane</keyword>
<evidence type="ECO:0000313" key="4">
    <source>
        <dbReference type="EMBL" id="SHL17233.1"/>
    </source>
</evidence>
<evidence type="ECO:0000313" key="6">
    <source>
        <dbReference type="Proteomes" id="UP000184203"/>
    </source>
</evidence>
<sequence length="224" mass="24744">MMRLVGRAVGRVAGYVGGTFRNRRSRERLLLTVGVTSLLLAFVVVFAPWAVPEATVKPLVGWLADPTTVLLLAGAGGLLAIWSLGDGVTDERDEIWQPRTDPERAHYDEHRTSGSDVDDGLGLSGNLGLESRERRSRRATTRRHVRRAAVETLAGDGYTKTEARERLEDGSWTDDPRAAAFFGASSADIPLRTRITDWARGQTFDRRTERAVSELRERNGGESK</sequence>
<protein>
    <submittedName>
        <fullName evidence="3">Uncharacterized protein</fullName>
    </submittedName>
</protein>
<feature type="region of interest" description="Disordered" evidence="1">
    <location>
        <begin position="98"/>
        <end position="144"/>
    </location>
</feature>
<dbReference type="AlphaFoldDB" id="E7QR88"/>
<feature type="transmembrane region" description="Helical" evidence="2">
    <location>
        <begin position="69"/>
        <end position="89"/>
    </location>
</feature>
<dbReference type="EMBL" id="AEMG01000005">
    <property type="protein sequence ID" value="EFW92996.1"/>
    <property type="molecule type" value="Genomic_DNA"/>
</dbReference>
<organism evidence="3 5">
    <name type="scientific">Haladaptatus paucihalophilus DX253</name>
    <dbReference type="NCBI Taxonomy" id="797209"/>
    <lineage>
        <taxon>Archaea</taxon>
        <taxon>Methanobacteriati</taxon>
        <taxon>Methanobacteriota</taxon>
        <taxon>Stenosarchaea group</taxon>
        <taxon>Halobacteria</taxon>
        <taxon>Halobacteriales</taxon>
        <taxon>Haladaptataceae</taxon>
        <taxon>Haladaptatus</taxon>
    </lineage>
</organism>
<evidence type="ECO:0000313" key="5">
    <source>
        <dbReference type="Proteomes" id="UP000003751"/>
    </source>
</evidence>
<evidence type="ECO:0000256" key="2">
    <source>
        <dbReference type="SAM" id="Phobius"/>
    </source>
</evidence>
<feature type="transmembrane region" description="Helical" evidence="2">
    <location>
        <begin position="29"/>
        <end position="49"/>
    </location>
</feature>
<evidence type="ECO:0000256" key="1">
    <source>
        <dbReference type="SAM" id="MobiDB-lite"/>
    </source>
</evidence>
<feature type="compositionally biased region" description="Low complexity" evidence="1">
    <location>
        <begin position="120"/>
        <end position="129"/>
    </location>
</feature>
<dbReference type="EMBL" id="FRAN01000005">
    <property type="protein sequence ID" value="SHL17233.1"/>
    <property type="molecule type" value="Genomic_DNA"/>
</dbReference>
<evidence type="ECO:0000313" key="3">
    <source>
        <dbReference type="EMBL" id="EFW92996.1"/>
    </source>
</evidence>
<keyword evidence="2" id="KW-0812">Transmembrane</keyword>
<dbReference type="OrthoDB" id="307812at2157"/>
<feature type="compositionally biased region" description="Basic and acidic residues" evidence="1">
    <location>
        <begin position="98"/>
        <end position="113"/>
    </location>
</feature>
<reference evidence="3 5" key="1">
    <citation type="journal article" date="2014" name="ISME J.">
        <title>Trehalose/2-sulfotrehalose biosynthesis and glycine-betaine uptake are widely spread mechanisms for osmoadaptation in the Halobacteriales.</title>
        <authorList>
            <person name="Youssef N.H."/>
            <person name="Savage-Ashlock K.N."/>
            <person name="McCully A.L."/>
            <person name="Luedtke B."/>
            <person name="Shaw E.I."/>
            <person name="Hoff W.D."/>
            <person name="Elshahed M.S."/>
        </authorList>
    </citation>
    <scope>NUCLEOTIDE SEQUENCE [LARGE SCALE GENOMIC DNA]</scope>
    <source>
        <strain evidence="3 5">DX253</strain>
    </source>
</reference>
<accession>E7QR88</accession>
<reference evidence="4" key="2">
    <citation type="submission" date="2016-11" db="EMBL/GenBank/DDBJ databases">
        <authorList>
            <person name="Jaros S."/>
            <person name="Januszkiewicz K."/>
            <person name="Wedrychowicz H."/>
        </authorList>
    </citation>
    <scope>NUCLEOTIDE SEQUENCE [LARGE SCALE GENOMIC DNA]</scope>
    <source>
        <strain evidence="4">DX253</strain>
    </source>
</reference>
<dbReference type="STRING" id="797209.GCA_000376445_03889"/>
<proteinExistence type="predicted"/>
<keyword evidence="2" id="KW-1133">Transmembrane helix</keyword>
<keyword evidence="6" id="KW-1185">Reference proteome</keyword>
<dbReference type="InterPro" id="IPR055693">
    <property type="entry name" value="DUF7269"/>
</dbReference>
<dbReference type="Pfam" id="PF23933">
    <property type="entry name" value="DUF7269"/>
    <property type="match status" value="1"/>
</dbReference>
<dbReference type="Proteomes" id="UP000184203">
    <property type="component" value="Unassembled WGS sequence"/>
</dbReference>
<dbReference type="PATRIC" id="fig|797209.4.peg.1303"/>
<feature type="compositionally biased region" description="Basic residues" evidence="1">
    <location>
        <begin position="134"/>
        <end position="144"/>
    </location>
</feature>